<dbReference type="InterPro" id="IPR050213">
    <property type="entry name" value="GST_superfamily"/>
</dbReference>
<reference evidence="4 6" key="2">
    <citation type="submission" date="2023-09" db="EMBL/GenBank/DDBJ databases">
        <title>Complete-Gapless Cercospora beticola genome.</title>
        <authorList>
            <person name="Wyatt N.A."/>
            <person name="Spanner R.E."/>
            <person name="Bolton M.D."/>
        </authorList>
    </citation>
    <scope>NUCLEOTIDE SEQUENCE [LARGE SCALE GENOMIC DNA]</scope>
    <source>
        <strain evidence="4">Cb09-40</strain>
    </source>
</reference>
<dbReference type="InterPro" id="IPR004045">
    <property type="entry name" value="Glutathione_S-Trfase_N"/>
</dbReference>
<dbReference type="Gene3D" id="1.20.1050.10">
    <property type="match status" value="1"/>
</dbReference>
<evidence type="ECO:0000313" key="5">
    <source>
        <dbReference type="Proteomes" id="UP000230605"/>
    </source>
</evidence>
<dbReference type="Proteomes" id="UP001302367">
    <property type="component" value="Chromosome 1"/>
</dbReference>
<dbReference type="PANTHER" id="PTHR11571">
    <property type="entry name" value="GLUTATHIONE S-TRANSFERASE"/>
    <property type="match status" value="1"/>
</dbReference>
<evidence type="ECO:0000259" key="1">
    <source>
        <dbReference type="PROSITE" id="PS50404"/>
    </source>
</evidence>
<dbReference type="EMBL" id="LKMD01000100">
    <property type="protein sequence ID" value="PIB01876.1"/>
    <property type="molecule type" value="Genomic_DNA"/>
</dbReference>
<dbReference type="PROSITE" id="PS50404">
    <property type="entry name" value="GST_NTER"/>
    <property type="match status" value="1"/>
</dbReference>
<dbReference type="SUPFAM" id="SSF47616">
    <property type="entry name" value="GST C-terminal domain-like"/>
    <property type="match status" value="1"/>
</dbReference>
<dbReference type="InterPro" id="IPR010987">
    <property type="entry name" value="Glutathione-S-Trfase_C-like"/>
</dbReference>
<evidence type="ECO:0000259" key="2">
    <source>
        <dbReference type="PROSITE" id="PS50405"/>
    </source>
</evidence>
<dbReference type="InterPro" id="IPR036249">
    <property type="entry name" value="Thioredoxin-like_sf"/>
</dbReference>
<dbReference type="AlphaFoldDB" id="A0A2G5IAJ9"/>
<feature type="domain" description="GST C-terminal" evidence="2">
    <location>
        <begin position="175"/>
        <end position="327"/>
    </location>
</feature>
<feature type="domain" description="GST N-terminal" evidence="1">
    <location>
        <begin position="75"/>
        <end position="172"/>
    </location>
</feature>
<name>A0A2G5IAJ9_CERBT</name>
<dbReference type="PROSITE" id="PS50405">
    <property type="entry name" value="GST_CTER"/>
    <property type="match status" value="1"/>
</dbReference>
<dbReference type="PANTHER" id="PTHR11571:SF263">
    <property type="entry name" value="GLUTATHIONE S-TRANSFERASE"/>
    <property type="match status" value="1"/>
</dbReference>
<accession>A0A2G5IAJ9</accession>
<organism evidence="3 5">
    <name type="scientific">Cercospora beticola</name>
    <name type="common">Sugarbeet leaf spot fungus</name>
    <dbReference type="NCBI Taxonomy" id="122368"/>
    <lineage>
        <taxon>Eukaryota</taxon>
        <taxon>Fungi</taxon>
        <taxon>Dikarya</taxon>
        <taxon>Ascomycota</taxon>
        <taxon>Pezizomycotina</taxon>
        <taxon>Dothideomycetes</taxon>
        <taxon>Dothideomycetidae</taxon>
        <taxon>Mycosphaerellales</taxon>
        <taxon>Mycosphaerellaceae</taxon>
        <taxon>Cercospora</taxon>
    </lineage>
</organism>
<evidence type="ECO:0000313" key="4">
    <source>
        <dbReference type="EMBL" id="WPA96692.1"/>
    </source>
</evidence>
<proteinExistence type="predicted"/>
<keyword evidence="6" id="KW-1185">Reference proteome</keyword>
<dbReference type="InterPro" id="IPR004046">
    <property type="entry name" value="GST_C"/>
</dbReference>
<dbReference type="Gene3D" id="3.40.30.10">
    <property type="entry name" value="Glutaredoxin"/>
    <property type="match status" value="1"/>
</dbReference>
<dbReference type="CDD" id="cd03192">
    <property type="entry name" value="GST_C_Sigma_like"/>
    <property type="match status" value="1"/>
</dbReference>
<dbReference type="Proteomes" id="UP000230605">
    <property type="component" value="Chromosome 1"/>
</dbReference>
<dbReference type="FunFam" id="1.20.1050.10:FF:000051">
    <property type="entry name" value="Glutathione S-transferase"/>
    <property type="match status" value="1"/>
</dbReference>
<evidence type="ECO:0008006" key="7">
    <source>
        <dbReference type="Google" id="ProtNLM"/>
    </source>
</evidence>
<dbReference type="SUPFAM" id="SSF52833">
    <property type="entry name" value="Thioredoxin-like"/>
    <property type="match status" value="1"/>
</dbReference>
<protein>
    <recommendedName>
        <fullName evidence="7">Glutathione S-transferase</fullName>
    </recommendedName>
</protein>
<dbReference type="EMBL" id="CP134184">
    <property type="protein sequence ID" value="WPA96692.1"/>
    <property type="molecule type" value="Genomic_DNA"/>
</dbReference>
<dbReference type="GO" id="GO:0004364">
    <property type="term" value="F:glutathione transferase activity"/>
    <property type="evidence" value="ECO:0007669"/>
    <property type="project" value="TreeGrafter"/>
</dbReference>
<sequence>MIRNLFHSSQPQTLSSSVTNRASLLIRHHLKPALGESIGPKSSQLRPSTAYTTRTYLKMATQQEPASKKQRTQPTYELLYHPQIPGRGEFIRLAFEAKGVSYTDIANEDSENGYSKVQDICISDNLGKEGNPPVFSPPALRISGAGEDGNALIISQTPNCLIYLGDKLGLVGNGGEQEKFWVQQLALTALDLNNEVHDTHHPVGVSLYYEDQKEESLRKAKDVRENRLPKFFSYFTRTLKWNAEKAKHRYLVGENLTYADTTVWQVLDGLYFAFPKEMEARQKEFPELLDTFYNSVKEELKTYLESNRRLSYSQGVFRYYPELDRQS</sequence>
<dbReference type="OrthoDB" id="414243at2759"/>
<reference evidence="3 5" key="1">
    <citation type="submission" date="2015-10" db="EMBL/GenBank/DDBJ databases">
        <title>The cercosporin biosynthetic gene cluster was horizontally transferred to several fungal lineages and shown to be expanded in Cercospora beticola based on microsynteny with recipient genomes.</title>
        <authorList>
            <person name="De Jonge R."/>
            <person name="Ebert M.K."/>
            <person name="Suttle J.C."/>
            <person name="Jurick Ii W.M."/>
            <person name="Secor G.A."/>
            <person name="Thomma B.P."/>
            <person name="Van De Peer Y."/>
            <person name="Bolton M.D."/>
        </authorList>
    </citation>
    <scope>NUCLEOTIDE SEQUENCE [LARGE SCALE GENOMIC DNA]</scope>
    <source>
        <strain evidence="3 5">09-40</strain>
    </source>
</reference>
<evidence type="ECO:0000313" key="3">
    <source>
        <dbReference type="EMBL" id="PIB01876.1"/>
    </source>
</evidence>
<dbReference type="Pfam" id="PF14497">
    <property type="entry name" value="GST_C_3"/>
    <property type="match status" value="1"/>
</dbReference>
<dbReference type="GO" id="GO:0006749">
    <property type="term" value="P:glutathione metabolic process"/>
    <property type="evidence" value="ECO:0007669"/>
    <property type="project" value="TreeGrafter"/>
</dbReference>
<dbReference type="InterPro" id="IPR036282">
    <property type="entry name" value="Glutathione-S-Trfase_C_sf"/>
</dbReference>
<gene>
    <name evidence="3" type="ORF">CB0940_01260</name>
    <name evidence="4" type="ORF">RHO25_001300</name>
</gene>
<evidence type="ECO:0000313" key="6">
    <source>
        <dbReference type="Proteomes" id="UP001302367"/>
    </source>
</evidence>